<dbReference type="Proteomes" id="UP000250321">
    <property type="component" value="Unassembled WGS sequence"/>
</dbReference>
<reference evidence="1 2" key="1">
    <citation type="submission" date="2018-02" db="EMBL/GenBank/DDBJ databases">
        <title>Draft genome of wild Prunus yedoensis var. nudiflora.</title>
        <authorList>
            <person name="Baek S."/>
            <person name="Kim J.-H."/>
            <person name="Choi K."/>
            <person name="Kim G.-B."/>
            <person name="Cho A."/>
            <person name="Jang H."/>
            <person name="Shin C.-H."/>
            <person name="Yu H.-J."/>
            <person name="Mun J.-H."/>
        </authorList>
    </citation>
    <scope>NUCLEOTIDE SEQUENCE [LARGE SCALE GENOMIC DNA]</scope>
    <source>
        <strain evidence="2">cv. Jeju island</strain>
        <tissue evidence="1">Leaf</tissue>
    </source>
</reference>
<dbReference type="STRING" id="2094558.A0A314UY03"/>
<dbReference type="AlphaFoldDB" id="A0A314UY03"/>
<dbReference type="EMBL" id="PJQY01003173">
    <property type="protein sequence ID" value="PQM39639.1"/>
    <property type="molecule type" value="Genomic_DNA"/>
</dbReference>
<keyword evidence="2" id="KW-1185">Reference proteome</keyword>
<accession>A0A314UY03</accession>
<proteinExistence type="predicted"/>
<protein>
    <submittedName>
        <fullName evidence="1">DnaJ homolog subfamily B member 1</fullName>
    </submittedName>
</protein>
<organism evidence="1 2">
    <name type="scientific">Prunus yedoensis var. nudiflora</name>
    <dbReference type="NCBI Taxonomy" id="2094558"/>
    <lineage>
        <taxon>Eukaryota</taxon>
        <taxon>Viridiplantae</taxon>
        <taxon>Streptophyta</taxon>
        <taxon>Embryophyta</taxon>
        <taxon>Tracheophyta</taxon>
        <taxon>Spermatophyta</taxon>
        <taxon>Magnoliopsida</taxon>
        <taxon>eudicotyledons</taxon>
        <taxon>Gunneridae</taxon>
        <taxon>Pentapetalae</taxon>
        <taxon>rosids</taxon>
        <taxon>fabids</taxon>
        <taxon>Rosales</taxon>
        <taxon>Rosaceae</taxon>
        <taxon>Amygdaloideae</taxon>
        <taxon>Amygdaleae</taxon>
        <taxon>Prunus</taxon>
    </lineage>
</organism>
<sequence length="83" mass="9231">MRNPMTHTRETANDLIVIHKVALAEGLGGTAVHLIKLDGRDLPIPVSDTLSLGYELLVARESMPIPTVWVAMKSHTYKFYMTP</sequence>
<dbReference type="OrthoDB" id="550424at2759"/>
<dbReference type="Gene3D" id="2.60.260.20">
    <property type="entry name" value="Urease metallochaperone UreE, N-terminal domain"/>
    <property type="match status" value="1"/>
</dbReference>
<evidence type="ECO:0000313" key="2">
    <source>
        <dbReference type="Proteomes" id="UP000250321"/>
    </source>
</evidence>
<comment type="caution">
    <text evidence="1">The sequence shown here is derived from an EMBL/GenBank/DDBJ whole genome shotgun (WGS) entry which is preliminary data.</text>
</comment>
<evidence type="ECO:0000313" key="1">
    <source>
        <dbReference type="EMBL" id="PQM39639.1"/>
    </source>
</evidence>
<name>A0A314UY03_PRUYE</name>
<gene>
    <name evidence="1" type="ORF">Pyn_37832</name>
</gene>